<evidence type="ECO:0000256" key="2">
    <source>
        <dbReference type="ARBA" id="ARBA00022485"/>
    </source>
</evidence>
<name>A0A2G6K6E7_9BACT</name>
<evidence type="ECO:0000259" key="7">
    <source>
        <dbReference type="PROSITE" id="PS51918"/>
    </source>
</evidence>
<dbReference type="SMART" id="SM00729">
    <property type="entry name" value="Elp3"/>
    <property type="match status" value="1"/>
</dbReference>
<proteinExistence type="predicted"/>
<evidence type="ECO:0000256" key="4">
    <source>
        <dbReference type="ARBA" id="ARBA00022723"/>
    </source>
</evidence>
<dbReference type="GO" id="GO:0051539">
    <property type="term" value="F:4 iron, 4 sulfur cluster binding"/>
    <property type="evidence" value="ECO:0007669"/>
    <property type="project" value="UniProtKB-KW"/>
</dbReference>
<feature type="non-terminal residue" evidence="8">
    <location>
        <position position="304"/>
    </location>
</feature>
<dbReference type="Pfam" id="PF04055">
    <property type="entry name" value="Radical_SAM"/>
    <property type="match status" value="1"/>
</dbReference>
<sequence>MAQHTHRIVFGPVPSRRLGRSLGINHIPPKNCTYSCVYCQLGRSSNMNIDRAVFYSSNDIAQEVEQKIEEVTTKGEQIDYLTFVSDGEPTLDVNLGKTIELLKPFGKQIAVITNSSLLWREDVRQDLLQADWVSVKVDAVTPEVWRQIDRPHGRLKLQDIFQGISEFAKTFSGDLVTETMLIHGVNDKPEELEGIARFIVGLSARRSYLSIPTRPPAEHWVKPAEEQVINLAYHQFCEHGIKVEYLIGYEGNAFAFTGNVADDLLSITSVHPMRKDAVQAFLAQAQAGWDIVEQLLCEEKLLEL</sequence>
<keyword evidence="4" id="KW-0479">Metal-binding</keyword>
<feature type="domain" description="Radical SAM core" evidence="7">
    <location>
        <begin position="14"/>
        <end position="250"/>
    </location>
</feature>
<dbReference type="InterPro" id="IPR013785">
    <property type="entry name" value="Aldolase_TIM"/>
</dbReference>
<dbReference type="InterPro" id="IPR058240">
    <property type="entry name" value="rSAM_sf"/>
</dbReference>
<evidence type="ECO:0000256" key="6">
    <source>
        <dbReference type="ARBA" id="ARBA00023014"/>
    </source>
</evidence>
<dbReference type="GO" id="GO:0003824">
    <property type="term" value="F:catalytic activity"/>
    <property type="evidence" value="ECO:0007669"/>
    <property type="project" value="InterPro"/>
</dbReference>
<keyword evidence="5" id="KW-0408">Iron</keyword>
<dbReference type="Proteomes" id="UP000230821">
    <property type="component" value="Unassembled WGS sequence"/>
</dbReference>
<evidence type="ECO:0000256" key="3">
    <source>
        <dbReference type="ARBA" id="ARBA00022691"/>
    </source>
</evidence>
<dbReference type="PANTHER" id="PTHR43787">
    <property type="entry name" value="FEMO COFACTOR BIOSYNTHESIS PROTEIN NIFB-RELATED"/>
    <property type="match status" value="1"/>
</dbReference>
<accession>A0A2G6K6E7</accession>
<dbReference type="PROSITE" id="PS51918">
    <property type="entry name" value="RADICAL_SAM"/>
    <property type="match status" value="1"/>
</dbReference>
<dbReference type="SUPFAM" id="SSF102114">
    <property type="entry name" value="Radical SAM enzymes"/>
    <property type="match status" value="1"/>
</dbReference>
<dbReference type="InterPro" id="IPR040084">
    <property type="entry name" value="GTPase_Obg"/>
</dbReference>
<comment type="caution">
    <text evidence="8">The sequence shown here is derived from an EMBL/GenBank/DDBJ whole genome shotgun (WGS) entry which is preliminary data.</text>
</comment>
<dbReference type="SFLD" id="SFLDS00029">
    <property type="entry name" value="Radical_SAM"/>
    <property type="match status" value="1"/>
</dbReference>
<reference evidence="8 9" key="1">
    <citation type="submission" date="2017-10" db="EMBL/GenBank/DDBJ databases">
        <title>Novel microbial diversity and functional potential in the marine mammal oral microbiome.</title>
        <authorList>
            <person name="Dudek N.K."/>
            <person name="Sun C.L."/>
            <person name="Burstein D."/>
            <person name="Kantor R.S."/>
            <person name="Aliaga Goltsman D.S."/>
            <person name="Bik E.M."/>
            <person name="Thomas B.C."/>
            <person name="Banfield J.F."/>
            <person name="Relman D.A."/>
        </authorList>
    </citation>
    <scope>NUCLEOTIDE SEQUENCE [LARGE SCALE GENOMIC DNA]</scope>
    <source>
        <strain evidence="8">DOLJORAL78_47_16</strain>
    </source>
</reference>
<evidence type="ECO:0000256" key="5">
    <source>
        <dbReference type="ARBA" id="ARBA00023004"/>
    </source>
</evidence>
<dbReference type="Gene3D" id="3.20.20.70">
    <property type="entry name" value="Aldolase class I"/>
    <property type="match status" value="1"/>
</dbReference>
<evidence type="ECO:0000313" key="8">
    <source>
        <dbReference type="EMBL" id="PIE31267.1"/>
    </source>
</evidence>
<dbReference type="CDD" id="cd01335">
    <property type="entry name" value="Radical_SAM"/>
    <property type="match status" value="1"/>
</dbReference>
<organism evidence="8 9">
    <name type="scientific">candidate division KSB3 bacterium</name>
    <dbReference type="NCBI Taxonomy" id="2044937"/>
    <lineage>
        <taxon>Bacteria</taxon>
        <taxon>candidate division KSB3</taxon>
    </lineage>
</organism>
<evidence type="ECO:0000313" key="9">
    <source>
        <dbReference type="Proteomes" id="UP000230821"/>
    </source>
</evidence>
<protein>
    <submittedName>
        <fullName evidence="8">Radical SAM protein</fullName>
    </submittedName>
</protein>
<keyword evidence="2" id="KW-0004">4Fe-4S</keyword>
<comment type="cofactor">
    <cofactor evidence="1">
        <name>[4Fe-4S] cluster</name>
        <dbReference type="ChEBI" id="CHEBI:49883"/>
    </cofactor>
</comment>
<keyword evidence="3" id="KW-0949">S-adenosyl-L-methionine</keyword>
<keyword evidence="6" id="KW-0411">Iron-sulfur</keyword>
<evidence type="ECO:0000256" key="1">
    <source>
        <dbReference type="ARBA" id="ARBA00001966"/>
    </source>
</evidence>
<dbReference type="SFLD" id="SFLDG01083">
    <property type="entry name" value="Uncharacterised_Radical_SAM_Su"/>
    <property type="match status" value="1"/>
</dbReference>
<dbReference type="EMBL" id="PDSK01000158">
    <property type="protein sequence ID" value="PIE31267.1"/>
    <property type="molecule type" value="Genomic_DNA"/>
</dbReference>
<dbReference type="InterPro" id="IPR007197">
    <property type="entry name" value="rSAM"/>
</dbReference>
<dbReference type="InterPro" id="IPR006638">
    <property type="entry name" value="Elp3/MiaA/NifB-like_rSAM"/>
</dbReference>
<gene>
    <name evidence="8" type="ORF">CSA56_18780</name>
</gene>
<dbReference type="AlphaFoldDB" id="A0A2G6K6E7"/>
<dbReference type="PANTHER" id="PTHR43787:SF11">
    <property type="entry name" value="UPF0026 PROTEIN SLR1464"/>
    <property type="match status" value="1"/>
</dbReference>
<dbReference type="GO" id="GO:0046872">
    <property type="term" value="F:metal ion binding"/>
    <property type="evidence" value="ECO:0007669"/>
    <property type="project" value="UniProtKB-KW"/>
</dbReference>